<keyword evidence="4" id="KW-1185">Reference proteome</keyword>
<feature type="chain" id="PRO_5047487294" description="DUF4309 domain-containing protein" evidence="2">
    <location>
        <begin position="28"/>
        <end position="211"/>
    </location>
</feature>
<accession>A0ABS4JFT0</accession>
<feature type="compositionally biased region" description="Low complexity" evidence="1">
    <location>
        <begin position="40"/>
        <end position="60"/>
    </location>
</feature>
<name>A0ABS4JFT0_9BACL</name>
<dbReference type="Proteomes" id="UP001519288">
    <property type="component" value="Unassembled WGS sequence"/>
</dbReference>
<gene>
    <name evidence="3" type="ORF">J2Z69_001594</name>
</gene>
<organism evidence="3 4">
    <name type="scientific">Paenibacillus shirakamiensis</name>
    <dbReference type="NCBI Taxonomy" id="1265935"/>
    <lineage>
        <taxon>Bacteria</taxon>
        <taxon>Bacillati</taxon>
        <taxon>Bacillota</taxon>
        <taxon>Bacilli</taxon>
        <taxon>Bacillales</taxon>
        <taxon>Paenibacillaceae</taxon>
        <taxon>Paenibacillus</taxon>
    </lineage>
</organism>
<dbReference type="RefSeq" id="WP_209860872.1">
    <property type="nucleotide sequence ID" value="NZ_JAGGLD010000002.1"/>
</dbReference>
<dbReference type="Pfam" id="PF14172">
    <property type="entry name" value="DUF4309"/>
    <property type="match status" value="1"/>
</dbReference>
<comment type="caution">
    <text evidence="3">The sequence shown here is derived from an EMBL/GenBank/DDBJ whole genome shotgun (WGS) entry which is preliminary data.</text>
</comment>
<evidence type="ECO:0000256" key="1">
    <source>
        <dbReference type="SAM" id="MobiDB-lite"/>
    </source>
</evidence>
<feature type="signal peptide" evidence="2">
    <location>
        <begin position="1"/>
        <end position="27"/>
    </location>
</feature>
<protein>
    <recommendedName>
        <fullName evidence="5">DUF4309 domain-containing protein</fullName>
    </recommendedName>
</protein>
<keyword evidence="2" id="KW-0732">Signal</keyword>
<feature type="compositionally biased region" description="Polar residues" evidence="1">
    <location>
        <begin position="24"/>
        <end position="34"/>
    </location>
</feature>
<proteinExistence type="predicted"/>
<evidence type="ECO:0008006" key="5">
    <source>
        <dbReference type="Google" id="ProtNLM"/>
    </source>
</evidence>
<sequence>MNQPRVKWISTVVLCLMLNTACSNQEASPSTNEPAPSKDTTQTSSPTAKPSQPQQSSPSSEATPDHLIQQIKAAADQGKVPDSEYAVKSGDWIEIQKQWGKPDHIEAAGKGRYATYTKRGISFGINKGEAIFDVRSYRENLRKITLSSVVDTMGKEMFQTTAPGQIILNYPAGDNFLLKFIFSKSTSEKPDPTLDHISIYNPQGAKNNMAG</sequence>
<reference evidence="3 4" key="1">
    <citation type="submission" date="2021-03" db="EMBL/GenBank/DDBJ databases">
        <title>Genomic Encyclopedia of Type Strains, Phase IV (KMG-IV): sequencing the most valuable type-strain genomes for metagenomic binning, comparative biology and taxonomic classification.</title>
        <authorList>
            <person name="Goeker M."/>
        </authorList>
    </citation>
    <scope>NUCLEOTIDE SEQUENCE [LARGE SCALE GENOMIC DNA]</scope>
    <source>
        <strain evidence="3 4">DSM 26806</strain>
    </source>
</reference>
<dbReference type="InterPro" id="IPR025453">
    <property type="entry name" value="DUF4309"/>
</dbReference>
<feature type="region of interest" description="Disordered" evidence="1">
    <location>
        <begin position="24"/>
        <end position="64"/>
    </location>
</feature>
<evidence type="ECO:0000256" key="2">
    <source>
        <dbReference type="SAM" id="SignalP"/>
    </source>
</evidence>
<evidence type="ECO:0000313" key="4">
    <source>
        <dbReference type="Proteomes" id="UP001519288"/>
    </source>
</evidence>
<dbReference type="EMBL" id="JAGGLD010000002">
    <property type="protein sequence ID" value="MBP2000563.1"/>
    <property type="molecule type" value="Genomic_DNA"/>
</dbReference>
<evidence type="ECO:0000313" key="3">
    <source>
        <dbReference type="EMBL" id="MBP2000563.1"/>
    </source>
</evidence>